<sequence length="645" mass="73779">MKKMSENAKALGVFSLILLVAFLIYFPGLFGGYLFDDQPNLSGLGYYAETGNWKDAWQFITSGFAGPTGRPISLLSFAFQADAWLNNPFAFKLVNLVIHLSCGLLLFYVTCLILRSYGFIEKKVIWIALFSTSIWLLHPLFVSTTLYVIQRMAQLPLLFSLLGMLGYFKAREYLSIRPLMAYVVMTLSIGLATILATYSKENGALLPLLILVIEFCNPTRVNKPVWYWRAICLWLPSLAIALLLFRYIDFSENPWPYRNFNQIERLWTEGRIICDYLYRLFIPQVEGYGLFQDGYVVSSGWQEPITTLTSAIFLGVLFLSALLLRKAYPLYALAILFFFSAHLIESTFIGLELYFEHRNYIAAIFLFLPLASGLWILSEKTQPRVALLIGGLVITIFSWMTWQRAILWSDNTKLQVYWAQNNPQSIRAQSRFAEILAARGRVEEANIVLEKAIKDHPDASLMIQLLEQKIDLDMNAQNDLANIKRRLIIQKADGTTIWALRSLVNKIVSNQKIVDLYALELSDLLKVLVEKNQSYRNYPDFYPLSMFMRGQLLIALGDMDAGYQAYINSALEYHNASSALALVADLGNKGYSQLALQLLTEMEQVYKEQLKNDATLDKNKDKMKKDLLTNSQLMNIEKKEQHKEM</sequence>
<organism evidence="4 5">
    <name type="scientific">Acinetobacter bouvetii</name>
    <dbReference type="NCBI Taxonomy" id="202951"/>
    <lineage>
        <taxon>Bacteria</taxon>
        <taxon>Pseudomonadati</taxon>
        <taxon>Pseudomonadota</taxon>
        <taxon>Gammaproteobacteria</taxon>
        <taxon>Moraxellales</taxon>
        <taxon>Moraxellaceae</taxon>
        <taxon>Acinetobacter</taxon>
    </lineage>
</organism>
<feature type="transmembrane region" description="Helical" evidence="3">
    <location>
        <begin position="179"/>
        <end position="198"/>
    </location>
</feature>
<comment type="caution">
    <text evidence="4">The sequence shown here is derived from an EMBL/GenBank/DDBJ whole genome shotgun (WGS) entry which is preliminary data.</text>
</comment>
<evidence type="ECO:0000256" key="3">
    <source>
        <dbReference type="SAM" id="Phobius"/>
    </source>
</evidence>
<proteinExistence type="predicted"/>
<keyword evidence="2" id="KW-0802">TPR repeat</keyword>
<feature type="transmembrane region" description="Helical" evidence="3">
    <location>
        <begin position="226"/>
        <end position="248"/>
    </location>
</feature>
<dbReference type="EMBL" id="CADDTS010000006">
    <property type="protein sequence ID" value="CAB1208107.1"/>
    <property type="molecule type" value="Genomic_DNA"/>
</dbReference>
<dbReference type="Proteomes" id="UP000489961">
    <property type="component" value="Unassembled WGS sequence"/>
</dbReference>
<feature type="transmembrane region" description="Helical" evidence="3">
    <location>
        <begin position="124"/>
        <end position="142"/>
    </location>
</feature>
<feature type="transmembrane region" description="Helical" evidence="3">
    <location>
        <begin position="331"/>
        <end position="354"/>
    </location>
</feature>
<reference evidence="4 5" key="1">
    <citation type="submission" date="2020-02" db="EMBL/GenBank/DDBJ databases">
        <authorList>
            <person name="Chaudhuri R."/>
        </authorList>
    </citation>
    <scope>NUCLEOTIDE SEQUENCE [LARGE SCALE GENOMIC DNA]</scope>
    <source>
        <strain evidence="4">SFB21</strain>
    </source>
</reference>
<dbReference type="InterPro" id="IPR052346">
    <property type="entry name" value="O-mannosyl-transferase_TMTC"/>
</dbReference>
<dbReference type="PANTHER" id="PTHR44227:SF3">
    <property type="entry name" value="PROTEIN O-MANNOSYL-TRANSFERASE TMTC4"/>
    <property type="match status" value="1"/>
</dbReference>
<accession>A0A811GB48</accession>
<evidence type="ECO:0000313" key="4">
    <source>
        <dbReference type="EMBL" id="CAB1208107.1"/>
    </source>
</evidence>
<dbReference type="GO" id="GO:0035269">
    <property type="term" value="P:protein O-linked glycosylation via mannose"/>
    <property type="evidence" value="ECO:0007669"/>
    <property type="project" value="TreeGrafter"/>
</dbReference>
<evidence type="ECO:0000256" key="2">
    <source>
        <dbReference type="ARBA" id="ARBA00022803"/>
    </source>
</evidence>
<keyword evidence="3" id="KW-0812">Transmembrane</keyword>
<feature type="transmembrane region" description="Helical" evidence="3">
    <location>
        <begin position="96"/>
        <end position="117"/>
    </location>
</feature>
<protein>
    <recommendedName>
        <fullName evidence="6">Tetratricopeptide repeat protein</fullName>
    </recommendedName>
</protein>
<keyword evidence="3" id="KW-0472">Membrane</keyword>
<feature type="transmembrane region" description="Helical" evidence="3">
    <location>
        <begin position="305"/>
        <end position="324"/>
    </location>
</feature>
<evidence type="ECO:0000313" key="5">
    <source>
        <dbReference type="Proteomes" id="UP000489961"/>
    </source>
</evidence>
<feature type="transmembrane region" description="Helical" evidence="3">
    <location>
        <begin position="385"/>
        <end position="402"/>
    </location>
</feature>
<name>A0A811GB48_9GAMM</name>
<keyword evidence="1" id="KW-0677">Repeat</keyword>
<evidence type="ECO:0008006" key="6">
    <source>
        <dbReference type="Google" id="ProtNLM"/>
    </source>
</evidence>
<dbReference type="GO" id="GO:0030968">
    <property type="term" value="P:endoplasmic reticulum unfolded protein response"/>
    <property type="evidence" value="ECO:0007669"/>
    <property type="project" value="TreeGrafter"/>
</dbReference>
<dbReference type="RefSeq" id="WP_174558306.1">
    <property type="nucleotide sequence ID" value="NZ_CADDTS010000006.1"/>
</dbReference>
<feature type="transmembrane region" description="Helical" evidence="3">
    <location>
        <begin position="12"/>
        <end position="35"/>
    </location>
</feature>
<dbReference type="PANTHER" id="PTHR44227">
    <property type="match status" value="1"/>
</dbReference>
<feature type="transmembrane region" description="Helical" evidence="3">
    <location>
        <begin position="360"/>
        <end position="378"/>
    </location>
</feature>
<evidence type="ECO:0000256" key="1">
    <source>
        <dbReference type="ARBA" id="ARBA00022737"/>
    </source>
</evidence>
<dbReference type="AlphaFoldDB" id="A0A811GB48"/>
<dbReference type="GO" id="GO:0000030">
    <property type="term" value="F:mannosyltransferase activity"/>
    <property type="evidence" value="ECO:0007669"/>
    <property type="project" value="TreeGrafter"/>
</dbReference>
<dbReference type="InterPro" id="IPR011990">
    <property type="entry name" value="TPR-like_helical_dom_sf"/>
</dbReference>
<keyword evidence="3" id="KW-1133">Transmembrane helix</keyword>
<dbReference type="SUPFAM" id="SSF48452">
    <property type="entry name" value="TPR-like"/>
    <property type="match status" value="1"/>
</dbReference>
<gene>
    <name evidence="4" type="ORF">SFB21_0302</name>
</gene>